<dbReference type="GO" id="GO:0046872">
    <property type="term" value="F:metal ion binding"/>
    <property type="evidence" value="ECO:0007669"/>
    <property type="project" value="UniProtKB-KW"/>
</dbReference>
<keyword evidence="2" id="KW-0479">Metal-binding</keyword>
<dbReference type="PROSITE" id="PS50292">
    <property type="entry name" value="PEROXIDASE_3"/>
    <property type="match status" value="1"/>
</dbReference>
<keyword evidence="2" id="KW-0349">Heme</keyword>
<reference evidence="3" key="1">
    <citation type="submission" date="2025-08" db="UniProtKB">
        <authorList>
            <consortium name="RefSeq"/>
        </authorList>
    </citation>
    <scope>IDENTIFICATION</scope>
</reference>
<dbReference type="InterPro" id="IPR010255">
    <property type="entry name" value="Haem_peroxidase_sf"/>
</dbReference>
<dbReference type="PANTHER" id="PTHR11475">
    <property type="entry name" value="OXIDASE/PEROXIDASE"/>
    <property type="match status" value="1"/>
</dbReference>
<dbReference type="Proteomes" id="UP000694872">
    <property type="component" value="Unplaced"/>
</dbReference>
<evidence type="ECO:0000256" key="2">
    <source>
        <dbReference type="PIRSR" id="PIRSR619791-2"/>
    </source>
</evidence>
<dbReference type="InterPro" id="IPR019791">
    <property type="entry name" value="Haem_peroxidase_animal"/>
</dbReference>
<gene>
    <name evidence="3" type="primary">LOC106114558</name>
</gene>
<dbReference type="GO" id="GO:0004601">
    <property type="term" value="F:peroxidase activity"/>
    <property type="evidence" value="ECO:0007669"/>
    <property type="project" value="UniProtKB-KW"/>
</dbReference>
<keyword evidence="1" id="KW-0575">Peroxidase</keyword>
<dbReference type="GO" id="GO:0020037">
    <property type="term" value="F:heme binding"/>
    <property type="evidence" value="ECO:0007669"/>
    <property type="project" value="InterPro"/>
</dbReference>
<organism evidence="3">
    <name type="scientific">Papilio xuthus</name>
    <name type="common">Asian swallowtail butterfly</name>
    <dbReference type="NCBI Taxonomy" id="66420"/>
    <lineage>
        <taxon>Eukaryota</taxon>
        <taxon>Metazoa</taxon>
        <taxon>Ecdysozoa</taxon>
        <taxon>Arthropoda</taxon>
        <taxon>Hexapoda</taxon>
        <taxon>Insecta</taxon>
        <taxon>Pterygota</taxon>
        <taxon>Neoptera</taxon>
        <taxon>Endopterygota</taxon>
        <taxon>Lepidoptera</taxon>
        <taxon>Glossata</taxon>
        <taxon>Ditrysia</taxon>
        <taxon>Papilionoidea</taxon>
        <taxon>Papilionidae</taxon>
        <taxon>Papilioninae</taxon>
        <taxon>Papilio</taxon>
    </lineage>
</organism>
<keyword evidence="1" id="KW-0560">Oxidoreductase</keyword>
<accession>A0AAJ7E5B6</accession>
<dbReference type="InterPro" id="IPR037120">
    <property type="entry name" value="Haem_peroxidase_sf_animal"/>
</dbReference>
<evidence type="ECO:0000313" key="3">
    <source>
        <dbReference type="RefSeq" id="XP_013163274.1"/>
    </source>
</evidence>
<feature type="binding site" description="axial binding residue" evidence="2">
    <location>
        <position position="121"/>
    </location>
    <ligand>
        <name>heme b</name>
        <dbReference type="ChEBI" id="CHEBI:60344"/>
    </ligand>
    <ligandPart>
        <name>Fe</name>
        <dbReference type="ChEBI" id="CHEBI:18248"/>
    </ligandPart>
</feature>
<dbReference type="GO" id="GO:0006979">
    <property type="term" value="P:response to oxidative stress"/>
    <property type="evidence" value="ECO:0007669"/>
    <property type="project" value="InterPro"/>
</dbReference>
<protein>
    <submittedName>
        <fullName evidence="3">Peroxidase-like</fullName>
    </submittedName>
</protein>
<dbReference type="PRINTS" id="PR00457">
    <property type="entry name" value="ANPEROXIDASE"/>
</dbReference>
<dbReference type="Pfam" id="PF03098">
    <property type="entry name" value="An_peroxidase"/>
    <property type="match status" value="1"/>
</dbReference>
<name>A0AAJ7E5B6_PAPXU</name>
<dbReference type="GeneID" id="106114558"/>
<dbReference type="RefSeq" id="XP_013163274.1">
    <property type="nucleotide sequence ID" value="XM_013307820.1"/>
</dbReference>
<dbReference type="KEGG" id="pxu:106114558"/>
<keyword evidence="2" id="KW-0408">Iron</keyword>
<dbReference type="AlphaFoldDB" id="A0AAJ7E5B6"/>
<dbReference type="SUPFAM" id="SSF48113">
    <property type="entry name" value="Heme-dependent peroxidases"/>
    <property type="match status" value="1"/>
</dbReference>
<dbReference type="Gene3D" id="1.10.640.10">
    <property type="entry name" value="Haem peroxidase domain superfamily, animal type"/>
    <property type="match status" value="1"/>
</dbReference>
<sequence>MLNQRPQESYCYNAGNPAMNALIGIQVVGLWFFRSHNQIAKTLAQLNPCWGDDRLFTTARDINLAFYQHIVYYELMPAIIGYDLLLKNNVIFDTYGHINDYDDTIEPRVSIEYVISTRWFHSVQEGRLQLFDNQGKLLNELRMMDHTLRTGALRNNDTMEGVTQGSFRQPCADNDYLVDPEVGERILGPLQRASDVTASDIMKGRDVGLPSYNKYRQHCGLPVAKSFEDLYKWMPKDQVDVISRSYEFVEDIDLMVGILAERAMPNAIMGPTLACIMIDQLLRWRKSDRFWYENSIHPGSFTPGQLYEIRKMTMARMICKHGDSVDSVQPYAFLLSNYGNEIMNCSKIPNLNFEPWRDQSCNNNNNNENYTITQILYNATQNVLGIKKLN</sequence>
<dbReference type="PANTHER" id="PTHR11475:SF86">
    <property type="entry name" value="PEROXIDASE"/>
    <property type="match status" value="1"/>
</dbReference>
<evidence type="ECO:0000256" key="1">
    <source>
        <dbReference type="ARBA" id="ARBA00022559"/>
    </source>
</evidence>
<proteinExistence type="predicted"/>